<dbReference type="PANTHER" id="PTHR33420">
    <property type="entry name" value="FIMBRIAL SUBUNIT ELFA-RELATED"/>
    <property type="match status" value="1"/>
</dbReference>
<keyword evidence="4" id="KW-0281">Fimbrium</keyword>
<dbReference type="InterPro" id="IPR008966">
    <property type="entry name" value="Adhesion_dom_sf"/>
</dbReference>
<dbReference type="Proteomes" id="UP000192521">
    <property type="component" value="Unassembled WGS sequence"/>
</dbReference>
<dbReference type="SUPFAM" id="SSF49401">
    <property type="entry name" value="Bacterial adhesins"/>
    <property type="match status" value="1"/>
</dbReference>
<dbReference type="InterPro" id="IPR050263">
    <property type="entry name" value="Bact_Fimbrial_Adh_Pro"/>
</dbReference>
<keyword evidence="3 5" id="KW-0732">Signal</keyword>
<evidence type="ECO:0000256" key="2">
    <source>
        <dbReference type="ARBA" id="ARBA00006671"/>
    </source>
</evidence>
<dbReference type="Gene3D" id="2.60.40.1090">
    <property type="entry name" value="Fimbrial-type adhesion domain"/>
    <property type="match status" value="1"/>
</dbReference>
<feature type="chain" id="PRO_5045382866" description="Fimbrial-type adhesion domain-containing protein" evidence="5">
    <location>
        <begin position="25"/>
        <end position="320"/>
    </location>
</feature>
<protein>
    <recommendedName>
        <fullName evidence="6">Fimbrial-type adhesion domain-containing protein</fullName>
    </recommendedName>
</protein>
<reference evidence="7 8" key="1">
    <citation type="submission" date="2017-02" db="EMBL/GenBank/DDBJ databases">
        <title>Draft genome sequence of a Kluyvera intermedia isolate from a patient with a pancreatic abscess.</title>
        <authorList>
            <person name="Thele R."/>
        </authorList>
    </citation>
    <scope>NUCLEOTIDE SEQUENCE [LARGE SCALE GENOMIC DNA]</scope>
    <source>
        <strain evidence="7 8">FOSA7093</strain>
    </source>
</reference>
<name>A0ABX3UBF2_KLUIN</name>
<dbReference type="Pfam" id="PF00419">
    <property type="entry name" value="Fimbrial"/>
    <property type="match status" value="1"/>
</dbReference>
<dbReference type="InterPro" id="IPR036937">
    <property type="entry name" value="Adhesion_dom_fimbrial_sf"/>
</dbReference>
<sequence>MLKRIGFVKLIKCCWIVLFLPYTASAFHWTTSASSGYLNSSSVPTTLGNITSGASSSASITAYGWPDSVSQDRVRITSVAVGSGMTQRGFSVQVRVGSGSWMGSTWAGGSCVWLDSSCSLPGGNRTSSIQPISVRLVRNSTAAYDPIPPYTLIAIVYIAQSSVSGGGAGANLYFYTSGGTITPVNPTCNVKDFDKTVMLPPVNRDDISSHGVGRYSGATKEFDITLECSDKPKISVKFDGDKMTGIASDEVLANKATGNDNVGIQILHKDNPIKFGTAFEILTSTQKNESLKFNAYYYYKGGTVSPGPVKAQAEFLFTYK</sequence>
<evidence type="ECO:0000256" key="1">
    <source>
        <dbReference type="ARBA" id="ARBA00004561"/>
    </source>
</evidence>
<feature type="signal peptide" evidence="5">
    <location>
        <begin position="1"/>
        <end position="24"/>
    </location>
</feature>
<organism evidence="7 8">
    <name type="scientific">Kluyvera intermedia</name>
    <name type="common">Enterobacter intermedius</name>
    <dbReference type="NCBI Taxonomy" id="61648"/>
    <lineage>
        <taxon>Bacteria</taxon>
        <taxon>Pseudomonadati</taxon>
        <taxon>Pseudomonadota</taxon>
        <taxon>Gammaproteobacteria</taxon>
        <taxon>Enterobacterales</taxon>
        <taxon>Enterobacteriaceae</taxon>
        <taxon>Kluyvera</taxon>
    </lineage>
</organism>
<dbReference type="InterPro" id="IPR000259">
    <property type="entry name" value="Adhesion_dom_fimbrial"/>
</dbReference>
<evidence type="ECO:0000313" key="8">
    <source>
        <dbReference type="Proteomes" id="UP000192521"/>
    </source>
</evidence>
<comment type="caution">
    <text evidence="7">The sequence shown here is derived from an EMBL/GenBank/DDBJ whole genome shotgun (WGS) entry which is preliminary data.</text>
</comment>
<dbReference type="EMBL" id="MWPR01000041">
    <property type="protein sequence ID" value="ORJ48422.1"/>
    <property type="molecule type" value="Genomic_DNA"/>
</dbReference>
<dbReference type="PANTHER" id="PTHR33420:SF3">
    <property type="entry name" value="FIMBRIAL SUBUNIT ELFA"/>
    <property type="match status" value="1"/>
</dbReference>
<comment type="similarity">
    <text evidence="2">Belongs to the fimbrial protein family.</text>
</comment>
<comment type="subcellular location">
    <subcellularLocation>
        <location evidence="1">Fimbrium</location>
    </subcellularLocation>
</comment>
<feature type="domain" description="Fimbrial-type adhesion" evidence="6">
    <location>
        <begin position="179"/>
        <end position="320"/>
    </location>
</feature>
<keyword evidence="8" id="KW-1185">Reference proteome</keyword>
<evidence type="ECO:0000259" key="6">
    <source>
        <dbReference type="Pfam" id="PF00419"/>
    </source>
</evidence>
<accession>A0ABX3UBF2</accession>
<gene>
    <name evidence="7" type="ORF">B2M27_20820</name>
</gene>
<evidence type="ECO:0000256" key="4">
    <source>
        <dbReference type="ARBA" id="ARBA00023263"/>
    </source>
</evidence>
<evidence type="ECO:0000313" key="7">
    <source>
        <dbReference type="EMBL" id="ORJ48422.1"/>
    </source>
</evidence>
<evidence type="ECO:0000256" key="3">
    <source>
        <dbReference type="ARBA" id="ARBA00022729"/>
    </source>
</evidence>
<evidence type="ECO:0000256" key="5">
    <source>
        <dbReference type="SAM" id="SignalP"/>
    </source>
</evidence>
<proteinExistence type="inferred from homology"/>